<dbReference type="GO" id="GO:0042765">
    <property type="term" value="C:GPI-anchor transamidase complex"/>
    <property type="evidence" value="ECO:0007669"/>
    <property type="project" value="InterPro"/>
</dbReference>
<dbReference type="InterPro" id="IPR019540">
    <property type="entry name" value="PtdIno-glycan_biosynth_class_S"/>
</dbReference>
<evidence type="ECO:0000256" key="10">
    <source>
        <dbReference type="SAM" id="Phobius"/>
    </source>
</evidence>
<comment type="pathway">
    <text evidence="2">Glycolipid biosynthesis; glycosylphosphatidylinositol-anchor biosynthesis.</text>
</comment>
<evidence type="ECO:0000256" key="4">
    <source>
        <dbReference type="ARBA" id="ARBA00022502"/>
    </source>
</evidence>
<dbReference type="PANTHER" id="PTHR21072">
    <property type="entry name" value="GPI TRANSAMIDASE COMPONENT PIG-S"/>
    <property type="match status" value="1"/>
</dbReference>
<keyword evidence="4" id="KW-0337">GPI-anchor biosynthesis</keyword>
<dbReference type="Pfam" id="PF10510">
    <property type="entry name" value="PIG-S"/>
    <property type="match status" value="1"/>
</dbReference>
<evidence type="ECO:0000256" key="7">
    <source>
        <dbReference type="ARBA" id="ARBA00022989"/>
    </source>
</evidence>
<evidence type="ECO:0000256" key="6">
    <source>
        <dbReference type="ARBA" id="ARBA00022824"/>
    </source>
</evidence>
<comment type="subcellular location">
    <subcellularLocation>
        <location evidence="1">Endoplasmic reticulum membrane</location>
        <topology evidence="1">Multi-pass membrane protein</topology>
    </subcellularLocation>
</comment>
<protein>
    <submittedName>
        <fullName evidence="11">Uncharacterized protein</fullName>
    </submittedName>
</protein>
<dbReference type="GO" id="GO:0006506">
    <property type="term" value="P:GPI anchor biosynthetic process"/>
    <property type="evidence" value="ECO:0007669"/>
    <property type="project" value="UniProtKB-KW"/>
</dbReference>
<sequence>MSSLGWNPALQSTEDCSRKQHQTTEDSCRYEACYEPLVLSQLKLLLGLMPVCGPGIGMTVVDLVCVNTVVTPMLVDCTYDFRVADFCEGGVFCIHRILELLYFPDDQKLSNVNAYAIYIPLFLPISLPVLLSLRQAINWYRGKDNTDEKDEDKDKQD</sequence>
<keyword evidence="6" id="KW-0256">Endoplasmic reticulum</keyword>
<evidence type="ECO:0000256" key="9">
    <source>
        <dbReference type="ARBA" id="ARBA00023180"/>
    </source>
</evidence>
<gene>
    <name evidence="11" type="ORF">OS493_015894</name>
</gene>
<feature type="transmembrane region" description="Helical" evidence="10">
    <location>
        <begin position="115"/>
        <end position="133"/>
    </location>
</feature>
<dbReference type="Proteomes" id="UP001163046">
    <property type="component" value="Unassembled WGS sequence"/>
</dbReference>
<comment type="caution">
    <text evidence="11">The sequence shown here is derived from an EMBL/GenBank/DDBJ whole genome shotgun (WGS) entry which is preliminary data.</text>
</comment>
<dbReference type="OrthoDB" id="28748at2759"/>
<evidence type="ECO:0000256" key="1">
    <source>
        <dbReference type="ARBA" id="ARBA00004477"/>
    </source>
</evidence>
<keyword evidence="8 10" id="KW-0472">Membrane</keyword>
<accession>A0A9W9YG52</accession>
<evidence type="ECO:0000313" key="12">
    <source>
        <dbReference type="Proteomes" id="UP001163046"/>
    </source>
</evidence>
<dbReference type="PANTHER" id="PTHR21072:SF13">
    <property type="entry name" value="GPI TRANSAMIDASE COMPONENT PIG-S"/>
    <property type="match status" value="1"/>
</dbReference>
<keyword evidence="9" id="KW-0325">Glycoprotein</keyword>
<organism evidence="11 12">
    <name type="scientific">Desmophyllum pertusum</name>
    <dbReference type="NCBI Taxonomy" id="174260"/>
    <lineage>
        <taxon>Eukaryota</taxon>
        <taxon>Metazoa</taxon>
        <taxon>Cnidaria</taxon>
        <taxon>Anthozoa</taxon>
        <taxon>Hexacorallia</taxon>
        <taxon>Scleractinia</taxon>
        <taxon>Caryophylliina</taxon>
        <taxon>Caryophylliidae</taxon>
        <taxon>Desmophyllum</taxon>
    </lineage>
</organism>
<dbReference type="AlphaFoldDB" id="A0A9W9YG52"/>
<evidence type="ECO:0000256" key="5">
    <source>
        <dbReference type="ARBA" id="ARBA00022692"/>
    </source>
</evidence>
<evidence type="ECO:0000256" key="8">
    <source>
        <dbReference type="ARBA" id="ARBA00023136"/>
    </source>
</evidence>
<name>A0A9W9YG52_9CNID</name>
<reference evidence="11" key="1">
    <citation type="submission" date="2023-01" db="EMBL/GenBank/DDBJ databases">
        <title>Genome assembly of the deep-sea coral Lophelia pertusa.</title>
        <authorList>
            <person name="Herrera S."/>
            <person name="Cordes E."/>
        </authorList>
    </citation>
    <scope>NUCLEOTIDE SEQUENCE</scope>
    <source>
        <strain evidence="11">USNM1676648</strain>
        <tissue evidence="11">Polyp</tissue>
    </source>
</reference>
<keyword evidence="7 10" id="KW-1133">Transmembrane helix</keyword>
<evidence type="ECO:0000313" key="11">
    <source>
        <dbReference type="EMBL" id="KAJ7333802.1"/>
    </source>
</evidence>
<dbReference type="GO" id="GO:0016255">
    <property type="term" value="P:attachment of GPI anchor to protein"/>
    <property type="evidence" value="ECO:0007669"/>
    <property type="project" value="InterPro"/>
</dbReference>
<dbReference type="EMBL" id="MU827785">
    <property type="protein sequence ID" value="KAJ7333802.1"/>
    <property type="molecule type" value="Genomic_DNA"/>
</dbReference>
<comment type="similarity">
    <text evidence="3">Belongs to the PIGS family.</text>
</comment>
<keyword evidence="5 10" id="KW-0812">Transmembrane</keyword>
<proteinExistence type="inferred from homology"/>
<evidence type="ECO:0000256" key="3">
    <source>
        <dbReference type="ARBA" id="ARBA00005316"/>
    </source>
</evidence>
<evidence type="ECO:0000256" key="2">
    <source>
        <dbReference type="ARBA" id="ARBA00004687"/>
    </source>
</evidence>
<keyword evidence="12" id="KW-1185">Reference proteome</keyword>